<dbReference type="STRING" id="1348774.AB433_01115"/>
<proteinExistence type="predicted"/>
<dbReference type="Gene3D" id="1.10.3290.10">
    <property type="entry name" value="Fido-like domain"/>
    <property type="match status" value="1"/>
</dbReference>
<dbReference type="RefSeq" id="WP_047819590.1">
    <property type="nucleotide sequence ID" value="NZ_CP011770.1"/>
</dbReference>
<gene>
    <name evidence="1" type="ORF">AB433_01115</name>
</gene>
<dbReference type="Gene3D" id="1.10.10.10">
    <property type="entry name" value="Winged helix-like DNA-binding domain superfamily/Winged helix DNA-binding domain"/>
    <property type="match status" value="1"/>
</dbReference>
<dbReference type="GO" id="GO:0051301">
    <property type="term" value="P:cell division"/>
    <property type="evidence" value="ECO:0007669"/>
    <property type="project" value="UniProtKB-KW"/>
</dbReference>
<evidence type="ECO:0000313" key="1">
    <source>
        <dbReference type="EMBL" id="AKM08894.1"/>
    </source>
</evidence>
<dbReference type="AlphaFoldDB" id="A0A0G3XE64"/>
<organism evidence="1 2">
    <name type="scientific">Croceicoccus naphthovorans</name>
    <dbReference type="NCBI Taxonomy" id="1348774"/>
    <lineage>
        <taxon>Bacteria</taxon>
        <taxon>Pseudomonadati</taxon>
        <taxon>Pseudomonadota</taxon>
        <taxon>Alphaproteobacteria</taxon>
        <taxon>Sphingomonadales</taxon>
        <taxon>Erythrobacteraceae</taxon>
        <taxon>Croceicoccus</taxon>
    </lineage>
</organism>
<keyword evidence="1" id="KW-0132">Cell division</keyword>
<evidence type="ECO:0000313" key="2">
    <source>
        <dbReference type="Proteomes" id="UP000035287"/>
    </source>
</evidence>
<dbReference type="InterPro" id="IPR036597">
    <property type="entry name" value="Fido-like_dom_sf"/>
</dbReference>
<keyword evidence="2" id="KW-1185">Reference proteome</keyword>
<name>A0A0G3XE64_9SPHN</name>
<dbReference type="KEGG" id="cna:AB433_01115"/>
<dbReference type="Proteomes" id="UP000035287">
    <property type="component" value="Chromosome"/>
</dbReference>
<dbReference type="PATRIC" id="fig|1348774.3.peg.236"/>
<dbReference type="Pfam" id="PF13776">
    <property type="entry name" value="DUF4172"/>
    <property type="match status" value="1"/>
</dbReference>
<reference evidence="1 2" key="1">
    <citation type="submission" date="2015-06" db="EMBL/GenBank/DDBJ databases">
        <authorList>
            <person name="Zeng Y."/>
            <person name="Huang Y."/>
        </authorList>
    </citation>
    <scope>NUCLEOTIDE SEQUENCE [LARGE SCALE GENOMIC DNA]</scope>
    <source>
        <strain evidence="1 2">PQ-2</strain>
    </source>
</reference>
<dbReference type="InterPro" id="IPR025230">
    <property type="entry name" value="DUF4172"/>
</dbReference>
<dbReference type="EMBL" id="CP011770">
    <property type="protein sequence ID" value="AKM08894.1"/>
    <property type="molecule type" value="Genomic_DNA"/>
</dbReference>
<dbReference type="InterPro" id="IPR003812">
    <property type="entry name" value="Fido"/>
</dbReference>
<dbReference type="SUPFAM" id="SSF140931">
    <property type="entry name" value="Fic-like"/>
    <property type="match status" value="1"/>
</dbReference>
<accession>A0A0G3XE64</accession>
<protein>
    <submittedName>
        <fullName evidence="1">Cell division protein Fic</fullName>
    </submittedName>
</protein>
<dbReference type="Pfam" id="PF02661">
    <property type="entry name" value="Fic"/>
    <property type="match status" value="1"/>
</dbReference>
<dbReference type="InterPro" id="IPR036388">
    <property type="entry name" value="WH-like_DNA-bd_sf"/>
</dbReference>
<keyword evidence="1" id="KW-0131">Cell cycle</keyword>
<dbReference type="PANTHER" id="PTHR13504:SF33">
    <property type="entry name" value="FIC FAMILY PROTEIN"/>
    <property type="match status" value="1"/>
</dbReference>
<dbReference type="InterPro" id="IPR040198">
    <property type="entry name" value="Fido_containing"/>
</dbReference>
<dbReference type="PANTHER" id="PTHR13504">
    <property type="entry name" value="FIDO DOMAIN-CONTAINING PROTEIN DDB_G0283145"/>
    <property type="match status" value="1"/>
</dbReference>
<dbReference type="OrthoDB" id="9813719at2"/>
<dbReference type="PROSITE" id="PS51459">
    <property type="entry name" value="FIDO"/>
    <property type="match status" value="1"/>
</dbReference>
<sequence>MAYIHELTDWPNLHWSDEQLAQPLAAVRHRQGRLIGRMEALGFPLRAEAVLHALTEDVIKSSEIEGEVLDREQVRSSIARRLGMDIGGLVDADRNVEGVVEMMLDATQNYGQSLTAERLFGWHAALFPTGRSGMSRITVGAWRKPEGGPMQVVSGPIGRERVHYEAPASERLDDEMARFLEWFETATPDPVLKAGIAHLWFVTIHPFDDGNGRIARAIADLALARAEGTAQRFYSMSAQIRTERKAYYDMLESTQKGDLDITPWLLWFIGCLDRAFDGAETILASVMRKARFWESVAGQPLNDRQRKVLNRLLDGFEGKLTNAKWAATTKASSDTALRDINDLVQRGILAKDPAGGRSTSYSLVLDAAD</sequence>